<keyword evidence="6" id="KW-0378">Hydrolase</keyword>
<dbReference type="InterPro" id="IPR027417">
    <property type="entry name" value="P-loop_NTPase"/>
</dbReference>
<evidence type="ECO:0000313" key="6">
    <source>
        <dbReference type="EMBL" id="MBB5182348.1"/>
    </source>
</evidence>
<feature type="coiled-coil region" evidence="4">
    <location>
        <begin position="255"/>
        <end position="436"/>
    </location>
</feature>
<evidence type="ECO:0000256" key="2">
    <source>
        <dbReference type="ARBA" id="ARBA00011322"/>
    </source>
</evidence>
<feature type="coiled-coil region" evidence="4">
    <location>
        <begin position="565"/>
        <end position="653"/>
    </location>
</feature>
<accession>A0A7W8FUQ4</accession>
<gene>
    <name evidence="6" type="ORF">HNQ47_000351</name>
</gene>
<proteinExistence type="inferred from homology"/>
<dbReference type="AlphaFoldDB" id="A0A7W8FUQ4"/>
<dbReference type="Proteomes" id="UP000539953">
    <property type="component" value="Unassembled WGS sequence"/>
</dbReference>
<feature type="coiled-coil region" evidence="4">
    <location>
        <begin position="803"/>
        <end position="830"/>
    </location>
</feature>
<keyword evidence="4" id="KW-0175">Coiled coil</keyword>
<evidence type="ECO:0000256" key="4">
    <source>
        <dbReference type="SAM" id="Coils"/>
    </source>
</evidence>
<evidence type="ECO:0000256" key="3">
    <source>
        <dbReference type="ARBA" id="ARBA00013368"/>
    </source>
</evidence>
<dbReference type="GO" id="GO:0016887">
    <property type="term" value="F:ATP hydrolysis activity"/>
    <property type="evidence" value="ECO:0007669"/>
    <property type="project" value="InterPro"/>
</dbReference>
<comment type="similarity">
    <text evidence="1">Belongs to the SMC family. SbcC subfamily.</text>
</comment>
<dbReference type="SUPFAM" id="SSF52540">
    <property type="entry name" value="P-loop containing nucleoside triphosphate hydrolases"/>
    <property type="match status" value="1"/>
</dbReference>
<dbReference type="Pfam" id="PF13558">
    <property type="entry name" value="SbcC_Walker_B"/>
    <property type="match status" value="1"/>
</dbReference>
<dbReference type="GO" id="GO:0004527">
    <property type="term" value="F:exonuclease activity"/>
    <property type="evidence" value="ECO:0007669"/>
    <property type="project" value="UniProtKB-KW"/>
</dbReference>
<evidence type="ECO:0000256" key="1">
    <source>
        <dbReference type="ARBA" id="ARBA00006930"/>
    </source>
</evidence>
<dbReference type="PANTHER" id="PTHR32114:SF2">
    <property type="entry name" value="ABC TRANSPORTER ABCH.3"/>
    <property type="match status" value="1"/>
</dbReference>
<feature type="domain" description="Rad50/SbcC-type AAA" evidence="5">
    <location>
        <begin position="6"/>
        <end position="206"/>
    </location>
</feature>
<dbReference type="Pfam" id="PF13476">
    <property type="entry name" value="AAA_23"/>
    <property type="match status" value="1"/>
</dbReference>
<dbReference type="InterPro" id="IPR025662">
    <property type="entry name" value="Sigma_54_int_dom_ATP-bd_1"/>
</dbReference>
<keyword evidence="6" id="KW-0269">Exonuclease</keyword>
<dbReference type="PROSITE" id="PS00675">
    <property type="entry name" value="SIGMA54_INTERACT_1"/>
    <property type="match status" value="1"/>
</dbReference>
<dbReference type="EMBL" id="JACHHK010000001">
    <property type="protein sequence ID" value="MBB5182348.1"/>
    <property type="molecule type" value="Genomic_DNA"/>
</dbReference>
<evidence type="ECO:0000259" key="5">
    <source>
        <dbReference type="Pfam" id="PF13476"/>
    </source>
</evidence>
<dbReference type="InterPro" id="IPR038729">
    <property type="entry name" value="Rad50/SbcC_AAA"/>
</dbReference>
<sequence length="1035" mass="118458">MKPILLTMQAFGSYGKKTTIDFRRPNQNLFLITGDTGSGKTTIFDAIVFALYGHGSGARFQSQYADLKTEPYVELRFEDKGKVYTIDRHPRHLRAYKRGEGTTMEREKVSLMMPDGTMCETREINRTVEEIIGLDRKQFMQVGMIAQGEFIHVLRASSDERKVIFRKLFHTDVYRRMIDELKKRKNAEDETIQAIRRRWHEALHQVQTTDKAMQASIKALSEQELNADMMTAFLAELEQQCTRDALEQTRAETALHQAETTRDAARSAYAKAENLQKSFASRDEAEKELEVCRQQEKTIQQMSVTIHKADEAFRIRTLDQLYQDQHRQTNQLQTELQECQAKLPQAQNTLKQAQEQLQKAEETKQICDEAGVRTDSIVNAYLEMDQKIREADQKLEQTRCLNEEAQRKAKNQIERYETWQKEIQAKTKQRDQLQDVPAAYARWQNETERLDRLQKAYIQWKQKESEAAALKQAAAKAQDQYLKSRKDWQNCSEQYQTLHTAFLDAQAGILAREALQEGKPCPVCGSLDHPHPCDLPEDLQDLSREAVQDAEKKAQASNAIMSAAAKQAQTAAQQAADAAAAAEQLYADLEQTLHLQKGEQAETRLTQKTKENQEAGDQLMRQIKQLKELQAWLQEAERLKTDREQELTDAKTAAQTAADAYLQAETQRKMLKEDHTFENPAAAEAVRQKAQEQKAKAAAAAAEARRQADQAQNEWQRLQTLIGRDQKAWPAARQEEQERLQKRDELIKRTGQIDWEETAARFTPADVEQNRRIVNDHQVRKAKAEELIQAMDRLIGAQVRPDLEALKARMITADSRREQQRQRLDDALEQSRNNHRIHQQLEADLSRNAEAVKKHRRLQELYAQLAGNVSGSRMDLETYAQRIYLEQILEAANERFREMTDGAYELRMVDLDKAGTGKNRGLDFMVYSSVNEAEREVSTLSGGESFMAALSLALGMADTIRAEKGSIDLDMLFIDEGFGSLDDHARDQAVRILQKMAGTRQIGIISHVTELKQGIEDQLIVFKDSDGSHVHWQIS</sequence>
<feature type="coiled-coil region" evidence="4">
    <location>
        <begin position="683"/>
        <end position="721"/>
    </location>
</feature>
<keyword evidence="7" id="KW-1185">Reference proteome</keyword>
<comment type="subunit">
    <text evidence="2">Heterodimer of SbcC and SbcD.</text>
</comment>
<dbReference type="PANTHER" id="PTHR32114">
    <property type="entry name" value="ABC TRANSPORTER ABCH.3"/>
    <property type="match status" value="1"/>
</dbReference>
<dbReference type="GO" id="GO:0006302">
    <property type="term" value="P:double-strand break repair"/>
    <property type="evidence" value="ECO:0007669"/>
    <property type="project" value="InterPro"/>
</dbReference>
<reference evidence="6 7" key="1">
    <citation type="submission" date="2020-08" db="EMBL/GenBank/DDBJ databases">
        <title>Genomic Encyclopedia of Type Strains, Phase IV (KMG-IV): sequencing the most valuable type-strain genomes for metagenomic binning, comparative biology and taxonomic classification.</title>
        <authorList>
            <person name="Goeker M."/>
        </authorList>
    </citation>
    <scope>NUCLEOTIDE SEQUENCE [LARGE SCALE GENOMIC DNA]</scope>
    <source>
        <strain evidence="6 7">DSM 25799</strain>
    </source>
</reference>
<comment type="caution">
    <text evidence="6">The sequence shown here is derived from an EMBL/GenBank/DDBJ whole genome shotgun (WGS) entry which is preliminary data.</text>
</comment>
<organism evidence="6 7">
    <name type="scientific">Catenisphaera adipataccumulans</name>
    <dbReference type="NCBI Taxonomy" id="700500"/>
    <lineage>
        <taxon>Bacteria</taxon>
        <taxon>Bacillati</taxon>
        <taxon>Bacillota</taxon>
        <taxon>Erysipelotrichia</taxon>
        <taxon>Erysipelotrichales</taxon>
        <taxon>Erysipelotrichaceae</taxon>
        <taxon>Catenisphaera</taxon>
    </lineage>
</organism>
<dbReference type="Gene3D" id="3.40.50.300">
    <property type="entry name" value="P-loop containing nucleotide triphosphate hydrolases"/>
    <property type="match status" value="2"/>
</dbReference>
<dbReference type="RefSeq" id="WP_183326933.1">
    <property type="nucleotide sequence ID" value="NZ_JACHHK010000001.1"/>
</dbReference>
<keyword evidence="6" id="KW-0540">Nuclease</keyword>
<evidence type="ECO:0000313" key="7">
    <source>
        <dbReference type="Proteomes" id="UP000539953"/>
    </source>
</evidence>
<name>A0A7W8FUQ4_9FIRM</name>
<protein>
    <recommendedName>
        <fullName evidence="3">Nuclease SbcCD subunit C</fullName>
    </recommendedName>
</protein>